<gene>
    <name evidence="7" type="ORF">EDD34_0788</name>
</gene>
<proteinExistence type="predicted"/>
<dbReference type="FunFam" id="3.20.20.80:FF:000050">
    <property type="entry name" value="Beta-mannosidase B"/>
    <property type="match status" value="1"/>
</dbReference>
<feature type="region of interest" description="Disordered" evidence="5">
    <location>
        <begin position="1"/>
        <end position="27"/>
    </location>
</feature>
<dbReference type="PANTHER" id="PTHR43730">
    <property type="entry name" value="BETA-MANNOSIDASE"/>
    <property type="match status" value="1"/>
</dbReference>
<comment type="catalytic activity">
    <reaction evidence="1">
        <text>Hydrolysis of terminal, non-reducing beta-D-mannose residues in beta-D-mannosides.</text>
        <dbReference type="EC" id="3.2.1.25"/>
    </reaction>
</comment>
<dbReference type="Proteomes" id="UP000280501">
    <property type="component" value="Unassembled WGS sequence"/>
</dbReference>
<dbReference type="SUPFAM" id="SSF49785">
    <property type="entry name" value="Galactose-binding domain-like"/>
    <property type="match status" value="1"/>
</dbReference>
<dbReference type="InterPro" id="IPR050887">
    <property type="entry name" value="Beta-mannosidase_GH2"/>
</dbReference>
<dbReference type="GO" id="GO:0006516">
    <property type="term" value="P:glycoprotein catabolic process"/>
    <property type="evidence" value="ECO:0007669"/>
    <property type="project" value="TreeGrafter"/>
</dbReference>
<evidence type="ECO:0000313" key="8">
    <source>
        <dbReference type="Proteomes" id="UP000280501"/>
    </source>
</evidence>
<evidence type="ECO:0000256" key="1">
    <source>
        <dbReference type="ARBA" id="ARBA00000829"/>
    </source>
</evidence>
<dbReference type="Gene3D" id="2.60.40.10">
    <property type="entry name" value="Immunoglobulins"/>
    <property type="match status" value="1"/>
</dbReference>
<keyword evidence="8" id="KW-1185">Reference proteome</keyword>
<organism evidence="7 8">
    <name type="scientific">Myceligenerans xiligouense</name>
    <dbReference type="NCBI Taxonomy" id="253184"/>
    <lineage>
        <taxon>Bacteria</taxon>
        <taxon>Bacillati</taxon>
        <taxon>Actinomycetota</taxon>
        <taxon>Actinomycetes</taxon>
        <taxon>Micrococcales</taxon>
        <taxon>Promicromonosporaceae</taxon>
        <taxon>Myceligenerans</taxon>
    </lineage>
</organism>
<dbReference type="InterPro" id="IPR013783">
    <property type="entry name" value="Ig-like_fold"/>
</dbReference>
<evidence type="ECO:0000259" key="6">
    <source>
        <dbReference type="Pfam" id="PF22666"/>
    </source>
</evidence>
<dbReference type="InterPro" id="IPR036156">
    <property type="entry name" value="Beta-gal/glucu_dom_sf"/>
</dbReference>
<sequence>MTDISTPDTTPHGTPPHEPPPHDGPAVATVPDDRTARQVRDLHHGWTVRCAGGPVPGPLARALAAEGPGVPATVPGTVHTDLMAAGLVPDPYLDDNERLLAWIGRCDWEYRTAFARPAPAAGPTRHELAFDGLDTVATITLNGSEVGRTANQHRSYRFDVTDLLRDGENELTVRFASPVRYADAQSLELGQRPQVNHHPFNAIRKAACNFGWDWGIDAATAGIWRSVRLESWSTARLAAVRPLPGADLSGPAPVGLLDVHVDVERQAGAGAGEDPLEVGVVVRGPGGDRPGDASRGATVTIEPGQVSAVVRLRLDDAELWWPRGYGEQPLYDVEVVLAAPRTPSGTGREPEPAPPTPEPLDRWRGRTGFRSVALDLTPDDDGTSFTIVVNGRPVWVKGANWIPDDAFFHRVDRARYARRLDQAELANLNLLRVWGGGLYESGDFYAECDERGILVWQDFAFACAAYSEGEPLRGEVEAEARDAVTRLAPHPSLVLWNGSNENIWGYHDWGWKLRLDGRTWGLGYYTELLPRVVAELDGTRPYTPSSPWSGSLDVHPNDPDHGSMHSWELWNQLDWPHYRDTVPRFMAEYGWQGPPAWTTLRRSVGDTPLTPESPGMQVHQKAMEGNKKLTAGLVPHVPLPDDMEDWHWAMQWNQAVAVRTAVEHLRSWAPRCMGSVVWQLNDCWPVTSWAAVDGDERPKPLLYALAHAHADRLVTIQPRPAGSGAHAGMAAVVVNDSDEPWTGELVLRRLAYDGTELAEARSSFAAAPRGIATVPVPAAVATPGDTGSELIVASAGDVRGTWFFTEPRDSALAAPDLDARVEPAGDGRLAVRVTARNLVRDLTLLADKARPDAVADQALVTLLPGETTTFEVTFGAWPGGGAAADRGGRRSGTDAPDPAVLTAPRVLRSLNQLVGSPEAPRG</sequence>
<accession>A0A3N4YGF3</accession>
<name>A0A3N4YGF3_9MICO</name>
<dbReference type="Pfam" id="PF22666">
    <property type="entry name" value="Glyco_hydro_2_N2"/>
    <property type="match status" value="1"/>
</dbReference>
<evidence type="ECO:0000256" key="3">
    <source>
        <dbReference type="ARBA" id="ARBA00022801"/>
    </source>
</evidence>
<dbReference type="EMBL" id="RKQZ01000001">
    <property type="protein sequence ID" value="RPF20209.1"/>
    <property type="molecule type" value="Genomic_DNA"/>
</dbReference>
<feature type="region of interest" description="Disordered" evidence="5">
    <location>
        <begin position="881"/>
        <end position="901"/>
    </location>
</feature>
<dbReference type="InterPro" id="IPR054593">
    <property type="entry name" value="Beta-mannosidase-like_N2"/>
</dbReference>
<keyword evidence="4" id="KW-0326">Glycosidase</keyword>
<dbReference type="PANTHER" id="PTHR43730:SF1">
    <property type="entry name" value="BETA-MANNOSIDASE"/>
    <property type="match status" value="1"/>
</dbReference>
<dbReference type="SUPFAM" id="SSF49303">
    <property type="entry name" value="beta-Galactosidase/glucuronidase domain"/>
    <property type="match status" value="1"/>
</dbReference>
<dbReference type="EC" id="3.2.1.25" evidence="2"/>
<evidence type="ECO:0000256" key="5">
    <source>
        <dbReference type="SAM" id="MobiDB-lite"/>
    </source>
</evidence>
<dbReference type="AlphaFoldDB" id="A0A3N4YGF3"/>
<dbReference type="SUPFAM" id="SSF51445">
    <property type="entry name" value="(Trans)glycosidases"/>
    <property type="match status" value="1"/>
</dbReference>
<feature type="compositionally biased region" description="Low complexity" evidence="5">
    <location>
        <begin position="1"/>
        <end position="12"/>
    </location>
</feature>
<dbReference type="RefSeq" id="WP_246012172.1">
    <property type="nucleotide sequence ID" value="NZ_RKQZ01000001.1"/>
</dbReference>
<evidence type="ECO:0000313" key="7">
    <source>
        <dbReference type="EMBL" id="RPF20209.1"/>
    </source>
</evidence>
<comment type="caution">
    <text evidence="7">The sequence shown here is derived from an EMBL/GenBank/DDBJ whole genome shotgun (WGS) entry which is preliminary data.</text>
</comment>
<feature type="region of interest" description="Disordered" evidence="5">
    <location>
        <begin position="341"/>
        <end position="364"/>
    </location>
</feature>
<feature type="domain" description="Beta-mannosidase-like galactose-binding" evidence="6">
    <location>
        <begin position="69"/>
        <end position="225"/>
    </location>
</feature>
<dbReference type="GO" id="GO:0005975">
    <property type="term" value="P:carbohydrate metabolic process"/>
    <property type="evidence" value="ECO:0007669"/>
    <property type="project" value="UniProtKB-ARBA"/>
</dbReference>
<dbReference type="Gene3D" id="3.20.20.80">
    <property type="entry name" value="Glycosidases"/>
    <property type="match status" value="1"/>
</dbReference>
<dbReference type="Gene3D" id="2.60.120.260">
    <property type="entry name" value="Galactose-binding domain-like"/>
    <property type="match status" value="1"/>
</dbReference>
<evidence type="ECO:0000256" key="4">
    <source>
        <dbReference type="ARBA" id="ARBA00023295"/>
    </source>
</evidence>
<dbReference type="GO" id="GO:0004567">
    <property type="term" value="F:beta-mannosidase activity"/>
    <property type="evidence" value="ECO:0007669"/>
    <property type="project" value="UniProtKB-EC"/>
</dbReference>
<protein>
    <recommendedName>
        <fullName evidence="2">beta-mannosidase</fullName>
        <ecNumber evidence="2">3.2.1.25</ecNumber>
    </recommendedName>
</protein>
<keyword evidence="3" id="KW-0378">Hydrolase</keyword>
<evidence type="ECO:0000256" key="2">
    <source>
        <dbReference type="ARBA" id="ARBA00012754"/>
    </source>
</evidence>
<dbReference type="InterPro" id="IPR017853">
    <property type="entry name" value="GH"/>
</dbReference>
<reference evidence="7 8" key="1">
    <citation type="submission" date="2018-11" db="EMBL/GenBank/DDBJ databases">
        <title>Sequencing the genomes of 1000 actinobacteria strains.</title>
        <authorList>
            <person name="Klenk H.-P."/>
        </authorList>
    </citation>
    <scope>NUCLEOTIDE SEQUENCE [LARGE SCALE GENOMIC DNA]</scope>
    <source>
        <strain evidence="7 8">DSM 15700</strain>
    </source>
</reference>
<dbReference type="InterPro" id="IPR008979">
    <property type="entry name" value="Galactose-bd-like_sf"/>
</dbReference>